<reference evidence="1 2" key="1">
    <citation type="submission" date="2024-01" db="EMBL/GenBank/DDBJ databases">
        <title>The genomes of 5 underutilized Papilionoideae crops provide insights into root nodulation and disease resistanc.</title>
        <authorList>
            <person name="Jiang F."/>
        </authorList>
    </citation>
    <scope>NUCLEOTIDE SEQUENCE [LARGE SCALE GENOMIC DNA]</scope>
    <source>
        <strain evidence="1">DUOXIRENSHENG_FW03</strain>
        <tissue evidence="1">Leaves</tissue>
    </source>
</reference>
<evidence type="ECO:0000313" key="2">
    <source>
        <dbReference type="Proteomes" id="UP001386955"/>
    </source>
</evidence>
<name>A0AAN9T666_PSOTE</name>
<dbReference type="Proteomes" id="UP001386955">
    <property type="component" value="Unassembled WGS sequence"/>
</dbReference>
<gene>
    <name evidence="1" type="ORF">VNO78_08677</name>
</gene>
<protein>
    <submittedName>
        <fullName evidence="1">Uncharacterized protein</fullName>
    </submittedName>
</protein>
<keyword evidence="2" id="KW-1185">Reference proteome</keyword>
<organism evidence="1 2">
    <name type="scientific">Psophocarpus tetragonolobus</name>
    <name type="common">Winged bean</name>
    <name type="synonym">Dolichos tetragonolobus</name>
    <dbReference type="NCBI Taxonomy" id="3891"/>
    <lineage>
        <taxon>Eukaryota</taxon>
        <taxon>Viridiplantae</taxon>
        <taxon>Streptophyta</taxon>
        <taxon>Embryophyta</taxon>
        <taxon>Tracheophyta</taxon>
        <taxon>Spermatophyta</taxon>
        <taxon>Magnoliopsida</taxon>
        <taxon>eudicotyledons</taxon>
        <taxon>Gunneridae</taxon>
        <taxon>Pentapetalae</taxon>
        <taxon>rosids</taxon>
        <taxon>fabids</taxon>
        <taxon>Fabales</taxon>
        <taxon>Fabaceae</taxon>
        <taxon>Papilionoideae</taxon>
        <taxon>50 kb inversion clade</taxon>
        <taxon>NPAAA clade</taxon>
        <taxon>indigoferoid/millettioid clade</taxon>
        <taxon>Phaseoleae</taxon>
        <taxon>Psophocarpus</taxon>
    </lineage>
</organism>
<sequence>MHLNISVVSFSLSLKCQFGWTLNSTNRRNILCNANGAIYTARELENINTQGDMDPSEEVLAGNPRGIYSEVEDLCCPEH</sequence>
<accession>A0AAN9T666</accession>
<proteinExistence type="predicted"/>
<evidence type="ECO:0000313" key="1">
    <source>
        <dbReference type="EMBL" id="KAK7407037.1"/>
    </source>
</evidence>
<dbReference type="AlphaFoldDB" id="A0AAN9T666"/>
<comment type="caution">
    <text evidence="1">The sequence shown here is derived from an EMBL/GenBank/DDBJ whole genome shotgun (WGS) entry which is preliminary data.</text>
</comment>
<dbReference type="EMBL" id="JAYMYS010000002">
    <property type="protein sequence ID" value="KAK7407037.1"/>
    <property type="molecule type" value="Genomic_DNA"/>
</dbReference>